<dbReference type="Proteomes" id="UP001609175">
    <property type="component" value="Unassembled WGS sequence"/>
</dbReference>
<evidence type="ECO:0000256" key="1">
    <source>
        <dbReference type="SAM" id="SignalP"/>
    </source>
</evidence>
<feature type="signal peptide" evidence="1">
    <location>
        <begin position="1"/>
        <end position="19"/>
    </location>
</feature>
<dbReference type="RefSeq" id="WP_395113341.1">
    <property type="nucleotide sequence ID" value="NZ_JBIMSN010000163.1"/>
</dbReference>
<evidence type="ECO:0000313" key="5">
    <source>
        <dbReference type="Proteomes" id="UP001609219"/>
    </source>
</evidence>
<comment type="caution">
    <text evidence="3">The sequence shown here is derived from an EMBL/GenBank/DDBJ whole genome shotgun (WGS) entry which is preliminary data.</text>
</comment>
<protein>
    <recommendedName>
        <fullName evidence="6">Ig-like domain-containing protein</fullName>
    </recommendedName>
</protein>
<name>A0ABW7KCL7_9NOCA</name>
<feature type="chain" id="PRO_5045033661" description="Ig-like domain-containing protein" evidence="1">
    <location>
        <begin position="20"/>
        <end position="144"/>
    </location>
</feature>
<sequence length="144" mass="14631">MQSKLVVVLVGALALILSACGVDDAASDSSPSSVATATTEAATSTPVALPAPTTVVETAPATIEPEPATIVGCQSGYNPVETTWSDGTVTGYSDYCQNVRDVFVQGQIVPDSGPTEYVCESGLPCGITEEDGVVCDDSGCHSTR</sequence>
<dbReference type="Proteomes" id="UP001609219">
    <property type="component" value="Unassembled WGS sequence"/>
</dbReference>
<evidence type="ECO:0000313" key="3">
    <source>
        <dbReference type="EMBL" id="MFH5232854.1"/>
    </source>
</evidence>
<accession>A0ABW7KCL7</accession>
<dbReference type="EMBL" id="JBIMSO010000031">
    <property type="protein sequence ID" value="MFH5207903.1"/>
    <property type="molecule type" value="Genomic_DNA"/>
</dbReference>
<gene>
    <name evidence="2" type="ORF">ACHIPZ_06695</name>
    <name evidence="3" type="ORF">ACHIRB_30435</name>
</gene>
<reference evidence="4 5" key="1">
    <citation type="submission" date="2024-10" db="EMBL/GenBank/DDBJ databases">
        <authorList>
            <person name="Riesco R."/>
        </authorList>
    </citation>
    <scope>NUCLEOTIDE SEQUENCE [LARGE SCALE GENOMIC DNA]</scope>
    <source>
        <strain evidence="2 4">NCIMB 15449</strain>
        <strain evidence="3 5">NCIMB 15450</strain>
    </source>
</reference>
<keyword evidence="5" id="KW-1185">Reference proteome</keyword>
<organism evidence="3 5">
    <name type="scientific">Antrihabitans spumae</name>
    <dbReference type="NCBI Taxonomy" id="3373370"/>
    <lineage>
        <taxon>Bacteria</taxon>
        <taxon>Bacillati</taxon>
        <taxon>Actinomycetota</taxon>
        <taxon>Actinomycetes</taxon>
        <taxon>Mycobacteriales</taxon>
        <taxon>Nocardiaceae</taxon>
        <taxon>Antrihabitans</taxon>
    </lineage>
</organism>
<proteinExistence type="predicted"/>
<dbReference type="EMBL" id="JBIMSN010000163">
    <property type="protein sequence ID" value="MFH5232854.1"/>
    <property type="molecule type" value="Genomic_DNA"/>
</dbReference>
<evidence type="ECO:0000313" key="2">
    <source>
        <dbReference type="EMBL" id="MFH5207903.1"/>
    </source>
</evidence>
<dbReference type="PROSITE" id="PS51257">
    <property type="entry name" value="PROKAR_LIPOPROTEIN"/>
    <property type="match status" value="1"/>
</dbReference>
<keyword evidence="1" id="KW-0732">Signal</keyword>
<evidence type="ECO:0008006" key="6">
    <source>
        <dbReference type="Google" id="ProtNLM"/>
    </source>
</evidence>
<evidence type="ECO:0000313" key="4">
    <source>
        <dbReference type="Proteomes" id="UP001609175"/>
    </source>
</evidence>